<dbReference type="CDD" id="cd14745">
    <property type="entry name" value="GH66"/>
    <property type="match status" value="1"/>
</dbReference>
<dbReference type="InterPro" id="IPR013780">
    <property type="entry name" value="Glyco_hydro_b"/>
</dbReference>
<keyword evidence="2 3" id="KW-0732">Signal</keyword>
<accession>A0ABW3BSQ7</accession>
<dbReference type="Pfam" id="PF13199">
    <property type="entry name" value="Glyco_hydro_66"/>
    <property type="match status" value="1"/>
</dbReference>
<protein>
    <submittedName>
        <fullName evidence="4">Glycoside hydrolase family 66 protein</fullName>
    </submittedName>
</protein>
<dbReference type="InterPro" id="IPR025092">
    <property type="entry name" value="Glyco_hydro_66"/>
</dbReference>
<evidence type="ECO:0000256" key="2">
    <source>
        <dbReference type="ARBA" id="ARBA00022729"/>
    </source>
</evidence>
<comment type="caution">
    <text evidence="4">The sequence shown here is derived from an EMBL/GenBank/DDBJ whole genome shotgun (WGS) entry which is preliminary data.</text>
</comment>
<feature type="signal peptide" evidence="3">
    <location>
        <begin position="1"/>
        <end position="20"/>
    </location>
</feature>
<proteinExistence type="inferred from homology"/>
<evidence type="ECO:0000313" key="5">
    <source>
        <dbReference type="Proteomes" id="UP001597011"/>
    </source>
</evidence>
<name>A0ABW3BSQ7_9FLAO</name>
<sequence>MKKVIKICSIILVSSMFVLSCNEDTIDMSNYQEAGQSLPFQEALQLKKDKAKYNPSEDVTFTVNAVHPNTSIRYKYLGKTLSEVPLSSTSWTWTPPSDDFKGYMVELVKNTNGDETILGTVAVDVSSDWTKFPRYGFLSKFGNVNSSQRNDILNNLKDHHINGIQYYDWHAKHHIPLPLDSSGNPESSWLDLFNREVKLETVKGYIDSGHQLNISSMFYNLLFGAWHPEDGDGFSNQWLLYNDQYRNSINKHDLGGLGAILVTDPANNAWQDYIFNKTDDVYNNLDFDGWHLDQLGDRGTIYDYNGYQVNLENSYNDFMEEVTERYPNKKHALNAVDQFGQNQILKAPVDFAYTEVWSREQYSDLAQVILENNQISENQYNTVLAAYMNYDSSEGAFNTPSVLLADAVIFAFGGAHLELGEHMLSREYFPYNNLYMEDKLKASLLEYYDFMVAYENLLRDGGEFMMPSVSSNNLKVNNWPPLYGSISLVGKKVDNKQVYHLLNFNGVSTLNWRDNSKTQTAPTIFNDVEITINSTSSVSKVWFASPDFRGGASQELEFKSTGNQIKITVPYLEYWSMIVLEN</sequence>
<organism evidence="4 5">
    <name type="scientific">Mariniflexile aquimaris</name>
    <dbReference type="NCBI Taxonomy" id="881009"/>
    <lineage>
        <taxon>Bacteria</taxon>
        <taxon>Pseudomonadati</taxon>
        <taxon>Bacteroidota</taxon>
        <taxon>Flavobacteriia</taxon>
        <taxon>Flavobacteriales</taxon>
        <taxon>Flavobacteriaceae</taxon>
        <taxon>Mariniflexile</taxon>
    </lineage>
</organism>
<gene>
    <name evidence="4" type="ORF">ACFQ0I_09305</name>
</gene>
<keyword evidence="4" id="KW-0378">Hydrolase</keyword>
<evidence type="ECO:0000256" key="1">
    <source>
        <dbReference type="ARBA" id="ARBA00010837"/>
    </source>
</evidence>
<dbReference type="Gene3D" id="2.60.40.1180">
    <property type="entry name" value="Golgi alpha-mannosidase II"/>
    <property type="match status" value="1"/>
</dbReference>
<dbReference type="InterPro" id="IPR013783">
    <property type="entry name" value="Ig-like_fold"/>
</dbReference>
<dbReference type="Gene3D" id="3.20.20.80">
    <property type="entry name" value="Glycosidases"/>
    <property type="match status" value="1"/>
</dbReference>
<dbReference type="GO" id="GO:0016787">
    <property type="term" value="F:hydrolase activity"/>
    <property type="evidence" value="ECO:0007669"/>
    <property type="project" value="UniProtKB-KW"/>
</dbReference>
<evidence type="ECO:0000256" key="3">
    <source>
        <dbReference type="SAM" id="SignalP"/>
    </source>
</evidence>
<comment type="similarity">
    <text evidence="1">Belongs to the glycosyl hydrolase 66 family.</text>
</comment>
<dbReference type="Proteomes" id="UP001597011">
    <property type="component" value="Unassembled WGS sequence"/>
</dbReference>
<dbReference type="PROSITE" id="PS51257">
    <property type="entry name" value="PROKAR_LIPOPROTEIN"/>
    <property type="match status" value="1"/>
</dbReference>
<dbReference type="Gene3D" id="2.60.40.10">
    <property type="entry name" value="Immunoglobulins"/>
    <property type="match status" value="1"/>
</dbReference>
<dbReference type="EMBL" id="JBHTIB010000012">
    <property type="protein sequence ID" value="MFD0835960.1"/>
    <property type="molecule type" value="Genomic_DNA"/>
</dbReference>
<dbReference type="RefSeq" id="WP_379941549.1">
    <property type="nucleotide sequence ID" value="NZ_JBHTIB010000012.1"/>
</dbReference>
<reference evidence="5" key="1">
    <citation type="journal article" date="2019" name="Int. J. Syst. Evol. Microbiol.">
        <title>The Global Catalogue of Microorganisms (GCM) 10K type strain sequencing project: providing services to taxonomists for standard genome sequencing and annotation.</title>
        <authorList>
            <consortium name="The Broad Institute Genomics Platform"/>
            <consortium name="The Broad Institute Genome Sequencing Center for Infectious Disease"/>
            <person name="Wu L."/>
            <person name="Ma J."/>
        </authorList>
    </citation>
    <scope>NUCLEOTIDE SEQUENCE [LARGE SCALE GENOMIC DNA]</scope>
    <source>
        <strain evidence="5">CCUG 60529</strain>
    </source>
</reference>
<evidence type="ECO:0000313" key="4">
    <source>
        <dbReference type="EMBL" id="MFD0835960.1"/>
    </source>
</evidence>
<keyword evidence="5" id="KW-1185">Reference proteome</keyword>
<feature type="chain" id="PRO_5045221598" evidence="3">
    <location>
        <begin position="21"/>
        <end position="582"/>
    </location>
</feature>